<sequence length="117" mass="13111">MPENSNIPLKCSQDGSKSTQEQYSHQALSLLLPDRSDYYYQLKTIGPNLALIPQTISKAPFRGPLMEAVGLASRCPDDISRTRGITLDSALKLSPKLRFPNLVVPDESNTFYFDFFL</sequence>
<protein>
    <submittedName>
        <fullName evidence="1">Uncharacterized protein</fullName>
    </submittedName>
</protein>
<keyword evidence="2" id="KW-1185">Reference proteome</keyword>
<proteinExistence type="predicted"/>
<name>A0AAE1CTY2_9GAST</name>
<organism evidence="1 2">
    <name type="scientific">Elysia crispata</name>
    <name type="common">lettuce slug</name>
    <dbReference type="NCBI Taxonomy" id="231223"/>
    <lineage>
        <taxon>Eukaryota</taxon>
        <taxon>Metazoa</taxon>
        <taxon>Spiralia</taxon>
        <taxon>Lophotrochozoa</taxon>
        <taxon>Mollusca</taxon>
        <taxon>Gastropoda</taxon>
        <taxon>Heterobranchia</taxon>
        <taxon>Euthyneura</taxon>
        <taxon>Panpulmonata</taxon>
        <taxon>Sacoglossa</taxon>
        <taxon>Placobranchoidea</taxon>
        <taxon>Plakobranchidae</taxon>
        <taxon>Elysia</taxon>
    </lineage>
</organism>
<evidence type="ECO:0000313" key="2">
    <source>
        <dbReference type="Proteomes" id="UP001283361"/>
    </source>
</evidence>
<dbReference type="Proteomes" id="UP001283361">
    <property type="component" value="Unassembled WGS sequence"/>
</dbReference>
<dbReference type="AlphaFoldDB" id="A0AAE1CTY2"/>
<comment type="caution">
    <text evidence="1">The sequence shown here is derived from an EMBL/GenBank/DDBJ whole genome shotgun (WGS) entry which is preliminary data.</text>
</comment>
<dbReference type="EMBL" id="JAWDGP010006768">
    <property type="protein sequence ID" value="KAK3735726.1"/>
    <property type="molecule type" value="Genomic_DNA"/>
</dbReference>
<accession>A0AAE1CTY2</accession>
<gene>
    <name evidence="1" type="ORF">RRG08_024522</name>
</gene>
<evidence type="ECO:0000313" key="1">
    <source>
        <dbReference type="EMBL" id="KAK3735726.1"/>
    </source>
</evidence>
<reference evidence="1" key="1">
    <citation type="journal article" date="2023" name="G3 (Bethesda)">
        <title>A reference genome for the long-term kleptoplast-retaining sea slug Elysia crispata morphotype clarki.</title>
        <authorList>
            <person name="Eastman K.E."/>
            <person name="Pendleton A.L."/>
            <person name="Shaikh M.A."/>
            <person name="Suttiyut T."/>
            <person name="Ogas R."/>
            <person name="Tomko P."/>
            <person name="Gavelis G."/>
            <person name="Widhalm J.R."/>
            <person name="Wisecaver J.H."/>
        </authorList>
    </citation>
    <scope>NUCLEOTIDE SEQUENCE</scope>
    <source>
        <strain evidence="1">ECLA1</strain>
    </source>
</reference>